<proteinExistence type="predicted"/>
<gene>
    <name evidence="5" type="primary">tssL</name>
    <name evidence="5" type="ORF">QWZ18_22290</name>
</gene>
<evidence type="ECO:0000256" key="2">
    <source>
        <dbReference type="SAM" id="MobiDB-lite"/>
    </source>
</evidence>
<dbReference type="RefSeq" id="WP_238291713.1">
    <property type="nucleotide sequence ID" value="NZ_BPQS01000044.1"/>
</dbReference>
<dbReference type="Gene3D" id="1.25.40.590">
    <property type="entry name" value="Type IV / VI secretion system, DotU"/>
    <property type="match status" value="1"/>
</dbReference>
<dbReference type="NCBIfam" id="TIGR03349">
    <property type="entry name" value="IV_VI_DotU"/>
    <property type="match status" value="1"/>
</dbReference>
<name>A0ABT8AUS1_9HYPH</name>
<dbReference type="PANTHER" id="PTHR30329:SF19">
    <property type="entry name" value="OUTER MEMBRANE PROTEIN, OMPA FAMILY"/>
    <property type="match status" value="1"/>
</dbReference>
<dbReference type="Gene3D" id="3.30.1330.60">
    <property type="entry name" value="OmpA-like domain"/>
    <property type="match status" value="1"/>
</dbReference>
<dbReference type="InterPro" id="IPR038522">
    <property type="entry name" value="T4/T6SS_DotU_sf"/>
</dbReference>
<sequence>MSAPSDPFGRGDRTIIVPNPAGRRPPQASPPSHVPPPSSPSYPPPGGMPYPPVPGAEAQPDAWAAPRPSPAMPPYEAEGQRARALVLKRDIVVAANKNPYLKAAGPLLLLFGRLRVQLSRASFANLMEQVAAAIEDFEKDARTAGAQADQTRIAKYVVCATADDVVQNIPTNERHVWTQYSMLSRFFGELTGGVRFFEELDRARIDPTGNYDLLELQFACLAMGFQGIHRTSAGGAATLQQIQRNLYELLRRARPADREISPRWQGLAIAPVTARVETPVWAIGSIVGALLVGFYILLRFMLAGSTEATATALVAVHPTTELGIQRRVYTPPPPPPPPRPTSPTAKLQSALQADIAAQKITVGEAGNQIVVRLASATFAPGDAAVKPEFRALLERLGKLLQVQPGAIKVIGHTDSAPIKNVRFPSNFHLSLERAKAVAQILGAAVGQPDRVSTEGKGADVPIASNDTPEGRARNRRVEILIPRGG</sequence>
<dbReference type="CDD" id="cd07185">
    <property type="entry name" value="OmpA_C-like"/>
    <property type="match status" value="1"/>
</dbReference>
<dbReference type="Proteomes" id="UP001244297">
    <property type="component" value="Unassembled WGS sequence"/>
</dbReference>
<comment type="caution">
    <text evidence="5">The sequence shown here is derived from an EMBL/GenBank/DDBJ whole genome shotgun (WGS) entry which is preliminary data.</text>
</comment>
<accession>A0ABT8AUS1</accession>
<feature type="region of interest" description="Disordered" evidence="2">
    <location>
        <begin position="1"/>
        <end position="76"/>
    </location>
</feature>
<evidence type="ECO:0000313" key="5">
    <source>
        <dbReference type="EMBL" id="MDN3573340.1"/>
    </source>
</evidence>
<reference evidence="6" key="1">
    <citation type="journal article" date="2019" name="Int. J. Syst. Evol. Microbiol.">
        <title>The Global Catalogue of Microorganisms (GCM) 10K type strain sequencing project: providing services to taxonomists for standard genome sequencing and annotation.</title>
        <authorList>
            <consortium name="The Broad Institute Genomics Platform"/>
            <consortium name="The Broad Institute Genome Sequencing Center for Infectious Disease"/>
            <person name="Wu L."/>
            <person name="Ma J."/>
        </authorList>
    </citation>
    <scope>NUCLEOTIDE SEQUENCE [LARGE SCALE GENOMIC DNA]</scope>
    <source>
        <strain evidence="6">CECT 7806</strain>
    </source>
</reference>
<feature type="compositionally biased region" description="Pro residues" evidence="2">
    <location>
        <begin position="27"/>
        <end position="54"/>
    </location>
</feature>
<dbReference type="InterPro" id="IPR017732">
    <property type="entry name" value="T4/T6SS_DotU"/>
</dbReference>
<dbReference type="PANTHER" id="PTHR30329">
    <property type="entry name" value="STATOR ELEMENT OF FLAGELLAR MOTOR COMPLEX"/>
    <property type="match status" value="1"/>
</dbReference>
<dbReference type="PROSITE" id="PS51123">
    <property type="entry name" value="OMPA_2"/>
    <property type="match status" value="1"/>
</dbReference>
<dbReference type="Pfam" id="PF09850">
    <property type="entry name" value="DotU"/>
    <property type="match status" value="1"/>
</dbReference>
<dbReference type="NCBIfam" id="TIGR03350">
    <property type="entry name" value="type_VI_ompA"/>
    <property type="match status" value="1"/>
</dbReference>
<keyword evidence="3" id="KW-1133">Transmembrane helix</keyword>
<dbReference type="Pfam" id="PF00691">
    <property type="entry name" value="OmpA"/>
    <property type="match status" value="1"/>
</dbReference>
<dbReference type="EMBL" id="JAUFPT010000073">
    <property type="protein sequence ID" value="MDN3573340.1"/>
    <property type="molecule type" value="Genomic_DNA"/>
</dbReference>
<evidence type="ECO:0000313" key="6">
    <source>
        <dbReference type="Proteomes" id="UP001244297"/>
    </source>
</evidence>
<organism evidence="5 6">
    <name type="scientific">Methylobacterium longum</name>
    <dbReference type="NCBI Taxonomy" id="767694"/>
    <lineage>
        <taxon>Bacteria</taxon>
        <taxon>Pseudomonadati</taxon>
        <taxon>Pseudomonadota</taxon>
        <taxon>Alphaproteobacteria</taxon>
        <taxon>Hyphomicrobiales</taxon>
        <taxon>Methylobacteriaceae</taxon>
        <taxon>Methylobacterium</taxon>
    </lineage>
</organism>
<keyword evidence="6" id="KW-1185">Reference proteome</keyword>
<keyword evidence="3" id="KW-0812">Transmembrane</keyword>
<feature type="compositionally biased region" description="Pro residues" evidence="2">
    <location>
        <begin position="330"/>
        <end position="341"/>
    </location>
</feature>
<dbReference type="InterPro" id="IPR017733">
    <property type="entry name" value="OmpA-like_dom_proteobacteria"/>
</dbReference>
<dbReference type="InterPro" id="IPR006665">
    <property type="entry name" value="OmpA-like"/>
</dbReference>
<dbReference type="InterPro" id="IPR036737">
    <property type="entry name" value="OmpA-like_sf"/>
</dbReference>
<evidence type="ECO:0000256" key="3">
    <source>
        <dbReference type="SAM" id="Phobius"/>
    </source>
</evidence>
<evidence type="ECO:0000256" key="1">
    <source>
        <dbReference type="PROSITE-ProRule" id="PRU00473"/>
    </source>
</evidence>
<dbReference type="NCBIfam" id="NF038228">
    <property type="entry name" value="IcmH_DotU_IVB"/>
    <property type="match status" value="1"/>
</dbReference>
<dbReference type="SUPFAM" id="SSF103088">
    <property type="entry name" value="OmpA-like"/>
    <property type="match status" value="1"/>
</dbReference>
<feature type="transmembrane region" description="Helical" evidence="3">
    <location>
        <begin position="280"/>
        <end position="298"/>
    </location>
</feature>
<feature type="region of interest" description="Disordered" evidence="2">
    <location>
        <begin position="325"/>
        <end position="345"/>
    </location>
</feature>
<dbReference type="InterPro" id="IPR050330">
    <property type="entry name" value="Bact_OuterMem_StrucFunc"/>
</dbReference>
<protein>
    <submittedName>
        <fullName evidence="5">Type VI secretion system protein TssL, long form</fullName>
    </submittedName>
</protein>
<keyword evidence="1 3" id="KW-0472">Membrane</keyword>
<evidence type="ECO:0000259" key="4">
    <source>
        <dbReference type="PROSITE" id="PS51123"/>
    </source>
</evidence>
<feature type="domain" description="OmpA-like" evidence="4">
    <location>
        <begin position="365"/>
        <end position="485"/>
    </location>
</feature>